<keyword evidence="6 7" id="KW-0808">Transferase</keyword>
<dbReference type="InterPro" id="IPR043138">
    <property type="entry name" value="GGT_lsub"/>
</dbReference>
<dbReference type="GO" id="GO:0036374">
    <property type="term" value="F:glutathione hydrolase activity"/>
    <property type="evidence" value="ECO:0007669"/>
    <property type="project" value="UniProtKB-UniRule"/>
</dbReference>
<comment type="subunit">
    <text evidence="6">This enzyme consists of two polypeptide chains, which are synthesized in precursor form from a single polypeptide.</text>
</comment>
<evidence type="ECO:0000256" key="5">
    <source>
        <dbReference type="PIRSR" id="PIRSR600101-2"/>
    </source>
</evidence>
<proteinExistence type="inferred from homology"/>
<dbReference type="SUPFAM" id="SSF56235">
    <property type="entry name" value="N-terminal nucleophile aminohydrolases (Ntn hydrolases)"/>
    <property type="match status" value="1"/>
</dbReference>
<gene>
    <name evidence="7" type="primary">ggt</name>
    <name evidence="7" type="ordered locus">trd_0604</name>
</gene>
<keyword evidence="6" id="KW-0378">Hydrolase</keyword>
<dbReference type="STRING" id="309801.trd_0604"/>
<keyword evidence="6" id="KW-0865">Zymogen</keyword>
<sequence>MVRKVVTGRPTTRATEGMVATPHYLATLAGLRVLQDGGNAVDAAVAANAVLTVVYPHMCSLGGDAFFLIWEPREQRLVGLNGSGRAPQGISLAALRDRGFREVPAKGPWGVTVPGAVDAWATVLARYGTRDLAALLESALRYAEEGFPVSPLLARAIAAEEEIFRRQEAATRQFLPGGRPPRSGQLLRQPDLAASLRLIAEHGPEAFYRGPIAEAIVAVLRSAGGAMTLDDLAAHRSEWVEPLRSTYRGVEVIELPPNTQGVTALQLLNIVEGFPIGADEWGSPRLLHLMLEAKKLAFADRDRYLGDPAFVDVPVARLLSKAYAAELRSRIDPDRASVPPPPQWDSDTIYLCVVDRDGRAVSLIQSIYQSFGSGLVAAGIVLHNRGACFVLDEESPNALMPGKRPLHTLIPGMMVRDGRPWVVFGTMGGHSQPVIHLQLVNGLVDFGFEPQEAIEVARWVSRREPGEAGETIYLEPELAERAAGELARLGHRVEIVERWSSLMGHAHLIMIGDDGVLSGASDPRAEGYALGW</sequence>
<organism evidence="7 8">
    <name type="scientific">Thermomicrobium roseum (strain ATCC 27502 / DSM 5159 / P-2)</name>
    <dbReference type="NCBI Taxonomy" id="309801"/>
    <lineage>
        <taxon>Bacteria</taxon>
        <taxon>Pseudomonadati</taxon>
        <taxon>Thermomicrobiota</taxon>
        <taxon>Thermomicrobia</taxon>
        <taxon>Thermomicrobiales</taxon>
        <taxon>Thermomicrobiaceae</taxon>
        <taxon>Thermomicrobium</taxon>
    </lineage>
</organism>
<dbReference type="PANTHER" id="PTHR43881:SF1">
    <property type="entry name" value="GAMMA-GLUTAMYLTRANSPEPTIDASE (AFU_ORTHOLOGUE AFUA_4G13580)"/>
    <property type="match status" value="1"/>
</dbReference>
<evidence type="ECO:0000256" key="3">
    <source>
        <dbReference type="ARBA" id="ARBA00047417"/>
    </source>
</evidence>
<dbReference type="PRINTS" id="PR01210">
    <property type="entry name" value="GGTRANSPTASE"/>
</dbReference>
<evidence type="ECO:0000256" key="2">
    <source>
        <dbReference type="ARBA" id="ARBA00001089"/>
    </source>
</evidence>
<evidence type="ECO:0000256" key="4">
    <source>
        <dbReference type="PIRSR" id="PIRSR600101-1"/>
    </source>
</evidence>
<keyword evidence="6 7" id="KW-0012">Acyltransferase</keyword>
<dbReference type="InterPro" id="IPR000101">
    <property type="entry name" value="GGT_peptidase"/>
</dbReference>
<dbReference type="KEGG" id="tro:trd_0604"/>
<comment type="PTM">
    <text evidence="6">Cleaved by autocatalysis into a large and a small subunit.</text>
</comment>
<keyword evidence="6" id="KW-0317">Glutathione biosynthesis</keyword>
<evidence type="ECO:0000256" key="1">
    <source>
        <dbReference type="ARBA" id="ARBA00001049"/>
    </source>
</evidence>
<dbReference type="eggNOG" id="COG0405">
    <property type="taxonomic scope" value="Bacteria"/>
</dbReference>
<comment type="catalytic activity">
    <reaction evidence="2 6">
        <text>glutathione + H2O = L-cysteinylglycine + L-glutamate</text>
        <dbReference type="Rhea" id="RHEA:28807"/>
        <dbReference type="ChEBI" id="CHEBI:15377"/>
        <dbReference type="ChEBI" id="CHEBI:29985"/>
        <dbReference type="ChEBI" id="CHEBI:57925"/>
        <dbReference type="ChEBI" id="CHEBI:61694"/>
        <dbReference type="EC" id="3.4.19.13"/>
    </reaction>
</comment>
<keyword evidence="8" id="KW-1185">Reference proteome</keyword>
<dbReference type="GO" id="GO:0006750">
    <property type="term" value="P:glutathione biosynthetic process"/>
    <property type="evidence" value="ECO:0007669"/>
    <property type="project" value="UniProtKB-KW"/>
</dbReference>
<accession>B9KYQ4</accession>
<dbReference type="EC" id="2.3.2.2" evidence="6"/>
<dbReference type="NCBIfam" id="TIGR00066">
    <property type="entry name" value="g_glut_trans"/>
    <property type="match status" value="1"/>
</dbReference>
<dbReference type="InterPro" id="IPR029055">
    <property type="entry name" value="Ntn_hydrolases_N"/>
</dbReference>
<dbReference type="Gene3D" id="3.60.20.40">
    <property type="match status" value="1"/>
</dbReference>
<name>B9KYQ4_THERP</name>
<comment type="catalytic activity">
    <reaction evidence="3 6">
        <text>an N-terminal (5-L-glutamyl)-[peptide] + an alpha-amino acid = 5-L-glutamyl amino acid + an N-terminal L-alpha-aminoacyl-[peptide]</text>
        <dbReference type="Rhea" id="RHEA:23904"/>
        <dbReference type="Rhea" id="RHEA-COMP:9780"/>
        <dbReference type="Rhea" id="RHEA-COMP:9795"/>
        <dbReference type="ChEBI" id="CHEBI:77644"/>
        <dbReference type="ChEBI" id="CHEBI:78597"/>
        <dbReference type="ChEBI" id="CHEBI:78599"/>
        <dbReference type="ChEBI" id="CHEBI:78608"/>
        <dbReference type="EC" id="2.3.2.2"/>
    </reaction>
</comment>
<comment type="catalytic activity">
    <reaction evidence="1 6">
        <text>an S-substituted glutathione + H2O = an S-substituted L-cysteinylglycine + L-glutamate</text>
        <dbReference type="Rhea" id="RHEA:59468"/>
        <dbReference type="ChEBI" id="CHEBI:15377"/>
        <dbReference type="ChEBI" id="CHEBI:29985"/>
        <dbReference type="ChEBI" id="CHEBI:90779"/>
        <dbReference type="ChEBI" id="CHEBI:143103"/>
        <dbReference type="EC" id="3.4.19.13"/>
    </reaction>
</comment>
<dbReference type="AlphaFoldDB" id="B9KYQ4"/>
<dbReference type="Pfam" id="PF01019">
    <property type="entry name" value="G_glu_transpept"/>
    <property type="match status" value="1"/>
</dbReference>
<dbReference type="Gene3D" id="1.10.246.130">
    <property type="match status" value="1"/>
</dbReference>
<dbReference type="GO" id="GO:0006751">
    <property type="term" value="P:glutathione catabolic process"/>
    <property type="evidence" value="ECO:0007669"/>
    <property type="project" value="UniProtKB-UniRule"/>
</dbReference>
<dbReference type="EC" id="3.4.19.13" evidence="6"/>
<comment type="similarity">
    <text evidence="6">Belongs to the gamma-glutamyltransferase family.</text>
</comment>
<evidence type="ECO:0000313" key="8">
    <source>
        <dbReference type="Proteomes" id="UP000000447"/>
    </source>
</evidence>
<dbReference type="InterPro" id="IPR043137">
    <property type="entry name" value="GGT_ssub_C"/>
</dbReference>
<dbReference type="InterPro" id="IPR052896">
    <property type="entry name" value="GGT-like_enzyme"/>
</dbReference>
<feature type="active site" description="Nucleophile" evidence="4">
    <location>
        <position position="348"/>
    </location>
</feature>
<dbReference type="Proteomes" id="UP000000447">
    <property type="component" value="Chromosome"/>
</dbReference>
<dbReference type="HOGENOM" id="CLU_014813_3_2_0"/>
<feature type="binding site" evidence="5">
    <location>
        <position position="429"/>
    </location>
    <ligand>
        <name>L-glutamate</name>
        <dbReference type="ChEBI" id="CHEBI:29985"/>
    </ligand>
</feature>
<protein>
    <recommendedName>
        <fullName evidence="6">Glutathione hydrolase proenzyme</fullName>
        <ecNumber evidence="6">2.3.2.2</ecNumber>
        <ecNumber evidence="6">3.4.19.13</ecNumber>
    </recommendedName>
    <component>
        <recommendedName>
            <fullName evidence="6">Glutathione hydrolase large chain</fullName>
        </recommendedName>
    </component>
    <component>
        <recommendedName>
            <fullName evidence="6">Glutathione hydrolase small chain</fullName>
        </recommendedName>
    </component>
</protein>
<evidence type="ECO:0000256" key="6">
    <source>
        <dbReference type="RuleBase" id="RU368036"/>
    </source>
</evidence>
<evidence type="ECO:0000313" key="7">
    <source>
        <dbReference type="EMBL" id="ACM04943.1"/>
    </source>
</evidence>
<reference evidence="7 8" key="1">
    <citation type="journal article" date="2009" name="PLoS ONE">
        <title>Complete genome sequence of the aerobic CO-oxidizing thermophile Thermomicrobium roseum.</title>
        <authorList>
            <person name="Wu D."/>
            <person name="Raymond J."/>
            <person name="Wu M."/>
            <person name="Chatterji S."/>
            <person name="Ren Q."/>
            <person name="Graham J.E."/>
            <person name="Bryant D.A."/>
            <person name="Robb F."/>
            <person name="Colman A."/>
            <person name="Tallon L.J."/>
            <person name="Badger J.H."/>
            <person name="Madupu R."/>
            <person name="Ward N.L."/>
            <person name="Eisen J.A."/>
        </authorList>
    </citation>
    <scope>NUCLEOTIDE SEQUENCE [LARGE SCALE GENOMIC DNA]</scope>
    <source>
        <strain evidence="8">ATCC 27502 / DSM 5159 / P-2</strain>
    </source>
</reference>
<dbReference type="PANTHER" id="PTHR43881">
    <property type="entry name" value="GAMMA-GLUTAMYLTRANSPEPTIDASE (AFU_ORTHOLOGUE AFUA_4G13580)"/>
    <property type="match status" value="1"/>
</dbReference>
<dbReference type="GO" id="GO:0103068">
    <property type="term" value="F:leukotriene C4 gamma-glutamyl transferase activity"/>
    <property type="evidence" value="ECO:0007669"/>
    <property type="project" value="UniProtKB-EC"/>
</dbReference>
<dbReference type="EMBL" id="CP001275">
    <property type="protein sequence ID" value="ACM04943.1"/>
    <property type="molecule type" value="Genomic_DNA"/>
</dbReference>
<comment type="pathway">
    <text evidence="6">Sulfur metabolism; glutathione metabolism.</text>
</comment>
<dbReference type="MEROPS" id="T03.025"/>
<dbReference type="UniPathway" id="UPA00204"/>